<organism evidence="3 4">
    <name type="scientific">Botryosphaeria dothidea</name>
    <dbReference type="NCBI Taxonomy" id="55169"/>
    <lineage>
        <taxon>Eukaryota</taxon>
        <taxon>Fungi</taxon>
        <taxon>Dikarya</taxon>
        <taxon>Ascomycota</taxon>
        <taxon>Pezizomycotina</taxon>
        <taxon>Dothideomycetes</taxon>
        <taxon>Dothideomycetes incertae sedis</taxon>
        <taxon>Botryosphaeriales</taxon>
        <taxon>Botryosphaeriaceae</taxon>
        <taxon>Botryosphaeria</taxon>
    </lineage>
</organism>
<dbReference type="PANTHER" id="PTHR23024">
    <property type="entry name" value="ARYLACETAMIDE DEACETYLASE"/>
    <property type="match status" value="1"/>
</dbReference>
<dbReference type="InterPro" id="IPR050466">
    <property type="entry name" value="Carboxylest/Gibb_receptor"/>
</dbReference>
<dbReference type="SUPFAM" id="SSF53474">
    <property type="entry name" value="alpha/beta-Hydrolases"/>
    <property type="match status" value="1"/>
</dbReference>
<dbReference type="OrthoDB" id="19653at2759"/>
<dbReference type="AlphaFoldDB" id="A0A8H4J5N3"/>
<proteinExistence type="predicted"/>
<evidence type="ECO:0000313" key="3">
    <source>
        <dbReference type="EMBL" id="KAF4313094.1"/>
    </source>
</evidence>
<dbReference type="Gene3D" id="3.40.50.1820">
    <property type="entry name" value="alpha/beta hydrolase"/>
    <property type="match status" value="1"/>
</dbReference>
<reference evidence="3" key="1">
    <citation type="submission" date="2020-04" db="EMBL/GenBank/DDBJ databases">
        <title>Genome Assembly and Annotation of Botryosphaeria dothidea sdau 11-99, a Latent Pathogen of Apple Fruit Ring Rot in China.</title>
        <authorList>
            <person name="Yu C."/>
            <person name="Diao Y."/>
            <person name="Lu Q."/>
            <person name="Zhao J."/>
            <person name="Cui S."/>
            <person name="Peng C."/>
            <person name="He B."/>
            <person name="Liu H."/>
        </authorList>
    </citation>
    <scope>NUCLEOTIDE SEQUENCE [LARGE SCALE GENOMIC DNA]</scope>
    <source>
        <strain evidence="3">Sdau11-99</strain>
    </source>
</reference>
<keyword evidence="4" id="KW-1185">Reference proteome</keyword>
<dbReference type="GO" id="GO:0016787">
    <property type="term" value="F:hydrolase activity"/>
    <property type="evidence" value="ECO:0007669"/>
    <property type="project" value="InterPro"/>
</dbReference>
<comment type="caution">
    <text evidence="3">The sequence shown here is derived from an EMBL/GenBank/DDBJ whole genome shotgun (WGS) entry which is preliminary data.</text>
</comment>
<feature type="compositionally biased region" description="Low complexity" evidence="1">
    <location>
        <begin position="240"/>
        <end position="253"/>
    </location>
</feature>
<dbReference type="Proteomes" id="UP000572817">
    <property type="component" value="Unassembled WGS sequence"/>
</dbReference>
<dbReference type="EMBL" id="WWBZ02000001">
    <property type="protein sequence ID" value="KAF4313094.1"/>
    <property type="molecule type" value="Genomic_DNA"/>
</dbReference>
<feature type="domain" description="Alpha/beta hydrolase fold-3" evidence="2">
    <location>
        <begin position="98"/>
        <end position="203"/>
    </location>
</feature>
<evidence type="ECO:0000313" key="4">
    <source>
        <dbReference type="Proteomes" id="UP000572817"/>
    </source>
</evidence>
<accession>A0A8H4J5N3</accession>
<dbReference type="InterPro" id="IPR029058">
    <property type="entry name" value="AB_hydrolase_fold"/>
</dbReference>
<feature type="region of interest" description="Disordered" evidence="1">
    <location>
        <begin position="209"/>
        <end position="253"/>
    </location>
</feature>
<dbReference type="Pfam" id="PF07859">
    <property type="entry name" value="Abhydrolase_3"/>
    <property type="match status" value="1"/>
</dbReference>
<dbReference type="InterPro" id="IPR013094">
    <property type="entry name" value="AB_hydrolase_3"/>
</dbReference>
<gene>
    <name evidence="3" type="ORF">GTA08_BOTSDO00111</name>
</gene>
<sequence>MDPKFDFFNVTDVTYKTLDDHPFKVAVLVPKDIDAFKRAPVLVKFHGGGMVFGRGCMLHGGLRGEFEEYTRSLILHVCLNHKSWRETHVPKVPSSNHSPTSPRRLLHLATTAHAIIISPDYRHIPESTISDILADVQDFFTWLHASFPTALAAIHPHLTPALDKIAMAGESAGGYITLLAALLLPDPLTRLALAIPQYGAIDLTDAVWTAPPDGAPQPPRTLMGTEPPDPSFVDERLRAARSSRSAGSRRGGA</sequence>
<evidence type="ECO:0000259" key="2">
    <source>
        <dbReference type="Pfam" id="PF07859"/>
    </source>
</evidence>
<dbReference type="PANTHER" id="PTHR23024:SF339">
    <property type="entry name" value="ALPHA_BETA HYDROLASE FOLD-3 DOMAIN-CONTAINING PROTEIN"/>
    <property type="match status" value="1"/>
</dbReference>
<protein>
    <recommendedName>
        <fullName evidence="2">Alpha/beta hydrolase fold-3 domain-containing protein</fullName>
    </recommendedName>
</protein>
<name>A0A8H4J5N3_9PEZI</name>
<evidence type="ECO:0000256" key="1">
    <source>
        <dbReference type="SAM" id="MobiDB-lite"/>
    </source>
</evidence>